<comment type="similarity">
    <text evidence="5">Belongs to the TMEM179 family.</text>
</comment>
<dbReference type="PANTHER" id="PTHR21696:SF2">
    <property type="entry name" value="PROTEIN UNC-79 HOMOLOG"/>
    <property type="match status" value="1"/>
</dbReference>
<evidence type="ECO:0000256" key="3">
    <source>
        <dbReference type="ARBA" id="ARBA00022989"/>
    </source>
</evidence>
<dbReference type="Proteomes" id="UP000759131">
    <property type="component" value="Unassembled WGS sequence"/>
</dbReference>
<feature type="transmembrane region" description="Helical" evidence="6">
    <location>
        <begin position="428"/>
        <end position="446"/>
    </location>
</feature>
<keyword evidence="4 6" id="KW-0472">Membrane</keyword>
<organism evidence="7">
    <name type="scientific">Medioppia subpectinata</name>
    <dbReference type="NCBI Taxonomy" id="1979941"/>
    <lineage>
        <taxon>Eukaryota</taxon>
        <taxon>Metazoa</taxon>
        <taxon>Ecdysozoa</taxon>
        <taxon>Arthropoda</taxon>
        <taxon>Chelicerata</taxon>
        <taxon>Arachnida</taxon>
        <taxon>Acari</taxon>
        <taxon>Acariformes</taxon>
        <taxon>Sarcoptiformes</taxon>
        <taxon>Oribatida</taxon>
        <taxon>Brachypylina</taxon>
        <taxon>Oppioidea</taxon>
        <taxon>Oppiidae</taxon>
        <taxon>Medioppia</taxon>
    </lineage>
</organism>
<keyword evidence="3 6" id="KW-1133">Transmembrane helix</keyword>
<dbReference type="InterPro" id="IPR059010">
    <property type="entry name" value="TMEM179-179B"/>
</dbReference>
<comment type="subcellular location">
    <subcellularLocation>
        <location evidence="1">Membrane</location>
        <topology evidence="1">Multi-pass membrane protein</topology>
    </subcellularLocation>
</comment>
<dbReference type="InterPro" id="IPR024855">
    <property type="entry name" value="UNC79"/>
</dbReference>
<reference evidence="7" key="1">
    <citation type="submission" date="2020-11" db="EMBL/GenBank/DDBJ databases">
        <authorList>
            <person name="Tran Van P."/>
        </authorList>
    </citation>
    <scope>NUCLEOTIDE SEQUENCE</scope>
</reference>
<name>A0A7R9KPP4_9ACAR</name>
<evidence type="ECO:0000256" key="2">
    <source>
        <dbReference type="ARBA" id="ARBA00022692"/>
    </source>
</evidence>
<dbReference type="AlphaFoldDB" id="A0A7R9KPP4"/>
<feature type="transmembrane region" description="Helical" evidence="6">
    <location>
        <begin position="365"/>
        <end position="386"/>
    </location>
</feature>
<evidence type="ECO:0000313" key="7">
    <source>
        <dbReference type="EMBL" id="CAD7626949.1"/>
    </source>
</evidence>
<accession>A0A7R9KPP4</accession>
<protein>
    <submittedName>
        <fullName evidence="7">Uncharacterized protein</fullName>
    </submittedName>
</protein>
<sequence length="480" mass="54004">TANNSVVSTQDIKTITSGELSGDSTLKAATVIDIDDDLNMARVVPIESVETGVARAVTITEDDVASAKCTVSSTPQLLDEDNDSVFDKRFDEMGKNFWETSYGKFKFTIEELPPQEQLVYVFLKEVSAHNDADVLYHLLYCVKLMSLHSEVLNKAAKNNKGFVIWCQENLLIPNLWKLLQSEFSQISQLCVPLILHCITLPSGTTMFSKVVEEDFHNNDWRARFAAVERVTTIAHFVEPVTVKNSPLLQGSLATAFCYLVHCLDDIEANVAQRALLNLEMIKTSSLKLLLWCLEVQFDLTFSFVGLYTDGQYIEDDGRFEPNWSSAANCWFTLFTGFTLFLIAFIQMSRKFILLYKGVDSTFLSAFMDTVLSILATILVVSDAVIVTKGFSVWCQSVEQSCETAASVMVIGVNSGIDPKGFFLELGSVQFGIWFLLVCWVFSLVLASRKLFIYHERENMIVSMTRERQRHIGNDYTHIVT</sequence>
<dbReference type="EMBL" id="OC858870">
    <property type="protein sequence ID" value="CAD7626949.1"/>
    <property type="molecule type" value="Genomic_DNA"/>
</dbReference>
<proteinExistence type="inferred from homology"/>
<keyword evidence="2 6" id="KW-0812">Transmembrane</keyword>
<dbReference type="EMBL" id="CAJPIZ010004295">
    <property type="protein sequence ID" value="CAG2107379.1"/>
    <property type="molecule type" value="Genomic_DNA"/>
</dbReference>
<evidence type="ECO:0000256" key="6">
    <source>
        <dbReference type="SAM" id="Phobius"/>
    </source>
</evidence>
<keyword evidence="8" id="KW-1185">Reference proteome</keyword>
<evidence type="ECO:0000313" key="8">
    <source>
        <dbReference type="Proteomes" id="UP000759131"/>
    </source>
</evidence>
<dbReference type="OrthoDB" id="6423876at2759"/>
<dbReference type="PANTHER" id="PTHR21696">
    <property type="entry name" value="PROTEIN UNC-79 HOMOLOG"/>
    <property type="match status" value="1"/>
</dbReference>
<evidence type="ECO:0000256" key="5">
    <source>
        <dbReference type="ARBA" id="ARBA00093776"/>
    </source>
</evidence>
<feature type="transmembrane region" description="Helical" evidence="6">
    <location>
        <begin position="327"/>
        <end position="345"/>
    </location>
</feature>
<evidence type="ECO:0000256" key="1">
    <source>
        <dbReference type="ARBA" id="ARBA00004141"/>
    </source>
</evidence>
<dbReference type="Pfam" id="PF26158">
    <property type="entry name" value="Claudin_TMEM179-179B"/>
    <property type="match status" value="1"/>
</dbReference>
<feature type="non-terminal residue" evidence="7">
    <location>
        <position position="1"/>
    </location>
</feature>
<gene>
    <name evidence="7" type="ORF">OSB1V03_LOCUS7381</name>
</gene>
<evidence type="ECO:0000256" key="4">
    <source>
        <dbReference type="ARBA" id="ARBA00023136"/>
    </source>
</evidence>